<proteinExistence type="predicted"/>
<reference evidence="2 3" key="1">
    <citation type="submission" date="2015-12" db="EMBL/GenBank/DDBJ databases">
        <title>Genome sequence of Tistrella mobilis MCCC 1A02139.</title>
        <authorList>
            <person name="Lu L."/>
            <person name="Lai Q."/>
            <person name="Shao Z."/>
            <person name="Qian P."/>
        </authorList>
    </citation>
    <scope>NUCLEOTIDE SEQUENCE [LARGE SCALE GENOMIC DNA]</scope>
    <source>
        <strain evidence="2 3">MCCC 1A02139</strain>
    </source>
</reference>
<organism evidence="2 3">
    <name type="scientific">Tistrella mobilis</name>
    <dbReference type="NCBI Taxonomy" id="171437"/>
    <lineage>
        <taxon>Bacteria</taxon>
        <taxon>Pseudomonadati</taxon>
        <taxon>Pseudomonadota</taxon>
        <taxon>Alphaproteobacteria</taxon>
        <taxon>Geminicoccales</taxon>
        <taxon>Geminicoccaceae</taxon>
        <taxon>Tistrella</taxon>
    </lineage>
</organism>
<accession>A0A162L5E3</accession>
<evidence type="ECO:0000313" key="2">
    <source>
        <dbReference type="EMBL" id="KYO53433.1"/>
    </source>
</evidence>
<dbReference type="RefSeq" id="WP_062763595.1">
    <property type="nucleotide sequence ID" value="NZ_CP121034.1"/>
</dbReference>
<sequence>MIRPGTVLLLGCTAAIAAGLFWVKYRVASLEDAYVARNAELLREQEAIHVLKAEWAYLNNPERLERLAGEYLEIKPLEGRQLVSLASLPLPRAETEPRPKSKPGTPPASWPLVDHVPAPRNTTVAAAQPAPRSSIDAAVDSVLNQGGVVLTGGAR</sequence>
<dbReference type="Proteomes" id="UP000075787">
    <property type="component" value="Unassembled WGS sequence"/>
</dbReference>
<protein>
    <recommendedName>
        <fullName evidence="4">Cell division protein FtsL</fullName>
    </recommendedName>
</protein>
<gene>
    <name evidence="2" type="ORF">AUP44_03550</name>
</gene>
<dbReference type="GeneID" id="97242919"/>
<evidence type="ECO:0000256" key="1">
    <source>
        <dbReference type="SAM" id="MobiDB-lite"/>
    </source>
</evidence>
<dbReference type="OrthoDB" id="7165680at2"/>
<evidence type="ECO:0008006" key="4">
    <source>
        <dbReference type="Google" id="ProtNLM"/>
    </source>
</evidence>
<name>A0A162L5E3_9PROT</name>
<dbReference type="AlphaFoldDB" id="A0A162L5E3"/>
<comment type="caution">
    <text evidence="2">The sequence shown here is derived from an EMBL/GenBank/DDBJ whole genome shotgun (WGS) entry which is preliminary data.</text>
</comment>
<evidence type="ECO:0000313" key="3">
    <source>
        <dbReference type="Proteomes" id="UP000075787"/>
    </source>
</evidence>
<dbReference type="EMBL" id="LPZR01000113">
    <property type="protein sequence ID" value="KYO53433.1"/>
    <property type="molecule type" value="Genomic_DNA"/>
</dbReference>
<feature type="region of interest" description="Disordered" evidence="1">
    <location>
        <begin position="88"/>
        <end position="132"/>
    </location>
</feature>